<dbReference type="RefSeq" id="WP_214159888.1">
    <property type="nucleotide sequence ID" value="NZ_JAHBAY010000016.1"/>
</dbReference>
<feature type="chain" id="PRO_5045639360" evidence="1">
    <location>
        <begin position="28"/>
        <end position="118"/>
    </location>
</feature>
<keyword evidence="3" id="KW-1185">Reference proteome</keyword>
<dbReference type="Proteomes" id="UP001197247">
    <property type="component" value="Unassembled WGS sequence"/>
</dbReference>
<evidence type="ECO:0000256" key="1">
    <source>
        <dbReference type="SAM" id="SignalP"/>
    </source>
</evidence>
<name>A0ABS5TRD2_9ACTN</name>
<comment type="caution">
    <text evidence="2">The sequence shown here is derived from an EMBL/GenBank/DDBJ whole genome shotgun (WGS) entry which is preliminary data.</text>
</comment>
<feature type="signal peptide" evidence="1">
    <location>
        <begin position="1"/>
        <end position="27"/>
    </location>
</feature>
<reference evidence="2 3" key="1">
    <citation type="submission" date="2021-05" db="EMBL/GenBank/DDBJ databases">
        <title>Kineosporia and Streptomyces sp. nov. two new marine actinobacteria isolated from Coral.</title>
        <authorList>
            <person name="Buangrab K."/>
            <person name="Sutthacheep M."/>
            <person name="Yeemin T."/>
            <person name="Harunari E."/>
            <person name="Igarashi Y."/>
            <person name="Kanchanasin P."/>
            <person name="Tanasupawat S."/>
            <person name="Phongsopitanun W."/>
        </authorList>
    </citation>
    <scope>NUCLEOTIDE SEQUENCE [LARGE SCALE GENOMIC DNA]</scope>
    <source>
        <strain evidence="2 3">J2-2</strain>
    </source>
</reference>
<dbReference type="InterPro" id="IPR015791">
    <property type="entry name" value="Antimic/Inh_G_crystallin-like"/>
</dbReference>
<gene>
    <name evidence="2" type="ORF">KIH74_30685</name>
</gene>
<keyword evidence="1" id="KW-0732">Signal</keyword>
<dbReference type="EMBL" id="JAHBAY010000016">
    <property type="protein sequence ID" value="MBT0773352.1"/>
    <property type="molecule type" value="Genomic_DNA"/>
</dbReference>
<sequence length="118" mass="11736">MKTRTRLAATAVAVTAVGVGTALPAAAITTPSCDDPQASEYVRLLGNDTSGNYPAVACFANDGTWTGDIGDIIGVTTGNNAVTITYVDGAGTHSTDLPQGVDTQLAAGAVSVTGVTIH</sequence>
<evidence type="ECO:0000313" key="3">
    <source>
        <dbReference type="Proteomes" id="UP001197247"/>
    </source>
</evidence>
<evidence type="ECO:0000313" key="2">
    <source>
        <dbReference type="EMBL" id="MBT0773352.1"/>
    </source>
</evidence>
<proteinExistence type="predicted"/>
<accession>A0ABS5TRD2</accession>
<dbReference type="Gene3D" id="2.60.20.30">
    <property type="match status" value="1"/>
</dbReference>
<protein>
    <submittedName>
        <fullName evidence="2">Uncharacterized protein</fullName>
    </submittedName>
</protein>
<organism evidence="2 3">
    <name type="scientific">Kineosporia corallincola</name>
    <dbReference type="NCBI Taxonomy" id="2835133"/>
    <lineage>
        <taxon>Bacteria</taxon>
        <taxon>Bacillati</taxon>
        <taxon>Actinomycetota</taxon>
        <taxon>Actinomycetes</taxon>
        <taxon>Kineosporiales</taxon>
        <taxon>Kineosporiaceae</taxon>
        <taxon>Kineosporia</taxon>
    </lineage>
</organism>